<sequence length="122" mass="13523">MNRETRDWAGLDKEIGFEYKLRRLSEEVFRVVEWTTLVAAVGYVGAKFGSSLLTYASYALAVLLSVYIGNRSVYIVAGLQKPSKVSGTGWRWRALLAAPITFASIWLIVSMIGYLVRAQAAA</sequence>
<keyword evidence="1" id="KW-0812">Transmembrane</keyword>
<feature type="transmembrane region" description="Helical" evidence="1">
    <location>
        <begin position="94"/>
        <end position="116"/>
    </location>
</feature>
<dbReference type="AlphaFoldDB" id="A0A0S2FHX3"/>
<dbReference type="KEGG" id="lab:LA76x_5076"/>
<evidence type="ECO:0000256" key="1">
    <source>
        <dbReference type="SAM" id="Phobius"/>
    </source>
</evidence>
<proteinExistence type="predicted"/>
<evidence type="ECO:0000313" key="3">
    <source>
        <dbReference type="Proteomes" id="UP000060787"/>
    </source>
</evidence>
<protein>
    <recommendedName>
        <fullName evidence="4">Transmembrane protein</fullName>
    </recommendedName>
</protein>
<gene>
    <name evidence="2" type="ORF">LA76x_5076</name>
</gene>
<reference evidence="2 3" key="1">
    <citation type="journal article" date="2015" name="BMC Genomics">
        <title>Comparative genomics and metabolic profiling of the genus Lysobacter.</title>
        <authorList>
            <person name="de Bruijn I."/>
            <person name="Cheng X."/>
            <person name="de Jager V."/>
            <person name="Exposito R.G."/>
            <person name="Watrous J."/>
            <person name="Patel N."/>
            <person name="Postma J."/>
            <person name="Dorrestein P.C."/>
            <person name="Kobayashi D."/>
            <person name="Raaijmakers J.M."/>
        </authorList>
    </citation>
    <scope>NUCLEOTIDE SEQUENCE [LARGE SCALE GENOMIC DNA]</scope>
    <source>
        <strain evidence="2 3">76</strain>
    </source>
</reference>
<name>A0A0S2FHX3_LYSAN</name>
<dbReference type="EMBL" id="CP011129">
    <property type="protein sequence ID" value="ALN83178.1"/>
    <property type="molecule type" value="Genomic_DNA"/>
</dbReference>
<accession>A0A0S2FHX3</accession>
<dbReference type="RefSeq" id="WP_057919716.1">
    <property type="nucleotide sequence ID" value="NZ_CP011129.1"/>
</dbReference>
<evidence type="ECO:0000313" key="2">
    <source>
        <dbReference type="EMBL" id="ALN83178.1"/>
    </source>
</evidence>
<dbReference type="Proteomes" id="UP000060787">
    <property type="component" value="Chromosome"/>
</dbReference>
<keyword evidence="3" id="KW-1185">Reference proteome</keyword>
<keyword evidence="1" id="KW-1133">Transmembrane helix</keyword>
<dbReference type="PATRIC" id="fig|84531.8.peg.5085"/>
<keyword evidence="1" id="KW-0472">Membrane</keyword>
<organism evidence="2 3">
    <name type="scientific">Lysobacter antibioticus</name>
    <dbReference type="NCBI Taxonomy" id="84531"/>
    <lineage>
        <taxon>Bacteria</taxon>
        <taxon>Pseudomonadati</taxon>
        <taxon>Pseudomonadota</taxon>
        <taxon>Gammaproteobacteria</taxon>
        <taxon>Lysobacterales</taxon>
        <taxon>Lysobacteraceae</taxon>
        <taxon>Lysobacter</taxon>
    </lineage>
</organism>
<evidence type="ECO:0008006" key="4">
    <source>
        <dbReference type="Google" id="ProtNLM"/>
    </source>
</evidence>
<dbReference type="STRING" id="84531.LA76x_5076"/>
<feature type="transmembrane region" description="Helical" evidence="1">
    <location>
        <begin position="52"/>
        <end position="73"/>
    </location>
</feature>